<gene>
    <name evidence="1" type="ORF">U6A24_04210</name>
</gene>
<accession>A0ABU5ZRE6</accession>
<name>A0ABU5ZRE6_9FLAO</name>
<organism evidence="1 2">
    <name type="scientific">Aquimarina gracilis</name>
    <dbReference type="NCBI Taxonomy" id="874422"/>
    <lineage>
        <taxon>Bacteria</taxon>
        <taxon>Pseudomonadati</taxon>
        <taxon>Bacteroidota</taxon>
        <taxon>Flavobacteriia</taxon>
        <taxon>Flavobacteriales</taxon>
        <taxon>Flavobacteriaceae</taxon>
        <taxon>Aquimarina</taxon>
    </lineage>
</organism>
<evidence type="ECO:0000313" key="1">
    <source>
        <dbReference type="EMBL" id="MEB3344650.1"/>
    </source>
</evidence>
<dbReference type="RefSeq" id="WP_324178690.1">
    <property type="nucleotide sequence ID" value="NZ_BAABAW010000003.1"/>
</dbReference>
<evidence type="ECO:0000313" key="2">
    <source>
        <dbReference type="Proteomes" id="UP001327027"/>
    </source>
</evidence>
<dbReference type="InterPro" id="IPR014917">
    <property type="entry name" value="DUF1800"/>
</dbReference>
<comment type="caution">
    <text evidence="1">The sequence shown here is derived from an EMBL/GenBank/DDBJ whole genome shotgun (WGS) entry which is preliminary data.</text>
</comment>
<sequence>MSPSLTDKQIQHLYWRIGFGITSKDLRTTRTLSKNQIIDQLFLESESFKPLHMDFGMLTKNPRDLSREERKEFRKLRNQKMNELNIQWLDRLVSNKQVLREKMTLFFHDHFAVRLRTPRACLHLNNTIRKHALGNFGDMLMEVSKSPAMLLFLNNRQNRKDHPNENFAREVMELFTLGRDNGYTETDIKEAARAFTGWNFNKTGGFIFKKNHHDYGKKTILGKTGNFNGEDVIKILLKEKQTARYLTIKLYSYMVNEKINPAHVDELTTIFYNSNYNLETLLRAIIGSEWFYNSRNIGVKIKSPIELMVGLSRPFQIKFKNPKVLLYLQRKLNQILFFPPNVAGWTGGKAWIDNSTLMLRLKLASVTLNSGVIEWNEKGDMPENMIIKQQIMYRNIKSKLQKKVQATPNWETFLTDLEQKKKAELIDFLIQPELSHSAQNLVSKLDETNTKNLIIELLSLPEYQLC</sequence>
<reference evidence="1 2" key="1">
    <citation type="journal article" date="2013" name="Int. J. Syst. Evol. Microbiol.">
        <title>Aquimarina gracilis sp. nov., isolated from the gut microflora of a mussel, Mytilus coruscus, and emended description of Aquimarina spongiae.</title>
        <authorList>
            <person name="Park S.C."/>
            <person name="Choe H.N."/>
            <person name="Baik K.S."/>
            <person name="Seong C.N."/>
        </authorList>
    </citation>
    <scope>NUCLEOTIDE SEQUENCE [LARGE SCALE GENOMIC DNA]</scope>
    <source>
        <strain evidence="1 2">PSC32</strain>
    </source>
</reference>
<dbReference type="EMBL" id="JAYKLX010000002">
    <property type="protein sequence ID" value="MEB3344650.1"/>
    <property type="molecule type" value="Genomic_DNA"/>
</dbReference>
<protein>
    <submittedName>
        <fullName evidence="1">DUF1800 domain-containing protein</fullName>
    </submittedName>
</protein>
<keyword evidence="2" id="KW-1185">Reference proteome</keyword>
<proteinExistence type="predicted"/>
<dbReference type="Pfam" id="PF08811">
    <property type="entry name" value="DUF1800"/>
    <property type="match status" value="1"/>
</dbReference>
<dbReference type="Proteomes" id="UP001327027">
    <property type="component" value="Unassembled WGS sequence"/>
</dbReference>